<evidence type="ECO:0000313" key="2">
    <source>
        <dbReference type="Proteomes" id="UP000317648"/>
    </source>
</evidence>
<evidence type="ECO:0000313" key="1">
    <source>
        <dbReference type="EMBL" id="QDU94036.1"/>
    </source>
</evidence>
<sequence length="461" mass="49903">MSITRRKFTRGMALGAGGIAMAPLLHQMEALADGRMERIPKRFVFVIKSSGLTADAIRPEAYRSHDGGLDATLQDCRLPATMASLEAFKDQLLILDGLSGVNFTGNHSSYYGALSCHHAPDKPAAATIDCLLGRMLPAPFHNYGFAPNGHSIGNNFGPLVQETAVFPKISAYGPNKPMAYQASAEKAYRELFGSVADLASGGKKEFALQTNLLDFLAEDVKRVSRNVGPAEREKLDHYLGAFDSVRARNEKLSNMSEAIRRNSPTVTSQYSSKVFAERVSVFFDLGAAALIAGLTNVVSIRADWLSAKYESFGFGGASVHDIGHHKKTANGLASEEARDVIRKFQIDQIAGLAAKLKATPEGDGTMLDNTMIVYLSDGADAHHSVRKNWPFIVVGGRNLGLKSAGRYLRYPDYGLPGHKTIGNWYNTLLTASGSESQETFGQLDGQLRDLDLKGPLSELMG</sequence>
<keyword evidence="2" id="KW-1185">Reference proteome</keyword>
<protein>
    <recommendedName>
        <fullName evidence="3">DUF1552 domain-containing protein</fullName>
    </recommendedName>
</protein>
<dbReference type="AlphaFoldDB" id="A0A518DQC1"/>
<evidence type="ECO:0008006" key="3">
    <source>
        <dbReference type="Google" id="ProtNLM"/>
    </source>
</evidence>
<dbReference type="Pfam" id="PF07586">
    <property type="entry name" value="HXXSHH"/>
    <property type="match status" value="1"/>
</dbReference>
<organism evidence="1 2">
    <name type="scientific">Lignipirellula cremea</name>
    <dbReference type="NCBI Taxonomy" id="2528010"/>
    <lineage>
        <taxon>Bacteria</taxon>
        <taxon>Pseudomonadati</taxon>
        <taxon>Planctomycetota</taxon>
        <taxon>Planctomycetia</taxon>
        <taxon>Pirellulales</taxon>
        <taxon>Pirellulaceae</taxon>
        <taxon>Lignipirellula</taxon>
    </lineage>
</organism>
<dbReference type="InterPro" id="IPR011447">
    <property type="entry name" value="DUF1552"/>
</dbReference>
<dbReference type="RefSeq" id="WP_197443122.1">
    <property type="nucleotide sequence ID" value="NZ_CP036433.1"/>
</dbReference>
<reference evidence="1 2" key="1">
    <citation type="submission" date="2019-02" db="EMBL/GenBank/DDBJ databases">
        <title>Deep-cultivation of Planctomycetes and their phenomic and genomic characterization uncovers novel biology.</title>
        <authorList>
            <person name="Wiegand S."/>
            <person name="Jogler M."/>
            <person name="Boedeker C."/>
            <person name="Pinto D."/>
            <person name="Vollmers J."/>
            <person name="Rivas-Marin E."/>
            <person name="Kohn T."/>
            <person name="Peeters S.H."/>
            <person name="Heuer A."/>
            <person name="Rast P."/>
            <person name="Oberbeckmann S."/>
            <person name="Bunk B."/>
            <person name="Jeske O."/>
            <person name="Meyerdierks A."/>
            <person name="Storesund J.E."/>
            <person name="Kallscheuer N."/>
            <person name="Luecker S."/>
            <person name="Lage O.M."/>
            <person name="Pohl T."/>
            <person name="Merkel B.J."/>
            <person name="Hornburger P."/>
            <person name="Mueller R.-W."/>
            <person name="Bruemmer F."/>
            <person name="Labrenz M."/>
            <person name="Spormann A.M."/>
            <person name="Op den Camp H."/>
            <person name="Overmann J."/>
            <person name="Amann R."/>
            <person name="Jetten M.S.M."/>
            <person name="Mascher T."/>
            <person name="Medema M.H."/>
            <person name="Devos D.P."/>
            <person name="Kaster A.-K."/>
            <person name="Ovreas L."/>
            <person name="Rohde M."/>
            <person name="Galperin M.Y."/>
            <person name="Jogler C."/>
        </authorList>
    </citation>
    <scope>NUCLEOTIDE SEQUENCE [LARGE SCALE GENOMIC DNA]</scope>
    <source>
        <strain evidence="1 2">Pla85_3_4</strain>
    </source>
</reference>
<proteinExistence type="predicted"/>
<dbReference type="Proteomes" id="UP000317648">
    <property type="component" value="Chromosome"/>
</dbReference>
<name>A0A518DQC1_9BACT</name>
<dbReference type="EMBL" id="CP036433">
    <property type="protein sequence ID" value="QDU94036.1"/>
    <property type="molecule type" value="Genomic_DNA"/>
</dbReference>
<gene>
    <name evidence="1" type="ORF">Pla8534_18220</name>
</gene>
<dbReference type="PROSITE" id="PS51318">
    <property type="entry name" value="TAT"/>
    <property type="match status" value="1"/>
</dbReference>
<dbReference type="KEGG" id="lcre:Pla8534_18220"/>
<dbReference type="InterPro" id="IPR006311">
    <property type="entry name" value="TAT_signal"/>
</dbReference>
<accession>A0A518DQC1</accession>